<dbReference type="EMBL" id="CP133217">
    <property type="protein sequence ID" value="WML86932.1"/>
    <property type="molecule type" value="Genomic_DNA"/>
</dbReference>
<reference evidence="1" key="1">
    <citation type="submission" date="2023-08" db="EMBL/GenBank/DDBJ databases">
        <title>New molecular markers tilS and rpoB for phylogenetic and monitoring studies of the genus Thiothrix biodiversity.</title>
        <authorList>
            <person name="Ravin N.V."/>
            <person name="Smolyakov D."/>
            <person name="Markov N.D."/>
            <person name="Beletsky A.V."/>
            <person name="Mardanov A.V."/>
            <person name="Rudenko T.S."/>
            <person name="Grabovich M.Y."/>
        </authorList>
    </citation>
    <scope>NUCLEOTIDE SEQUENCE</scope>
    <source>
        <strain evidence="1">DNT52</strain>
    </source>
</reference>
<dbReference type="RefSeq" id="WP_236501280.1">
    <property type="nucleotide sequence ID" value="NZ_CP133217.1"/>
</dbReference>
<evidence type="ECO:0000313" key="1">
    <source>
        <dbReference type="EMBL" id="WML86932.1"/>
    </source>
</evidence>
<proteinExistence type="predicted"/>
<gene>
    <name evidence="1" type="ORF">RCG00_00905</name>
</gene>
<dbReference type="Proteomes" id="UP001229862">
    <property type="component" value="Chromosome"/>
</dbReference>
<organism evidence="1">
    <name type="scientific">Thiothrix subterranea</name>
    <dbReference type="NCBI Taxonomy" id="2735563"/>
    <lineage>
        <taxon>Bacteria</taxon>
        <taxon>Pseudomonadati</taxon>
        <taxon>Pseudomonadota</taxon>
        <taxon>Gammaproteobacteria</taxon>
        <taxon>Thiotrichales</taxon>
        <taxon>Thiotrichaceae</taxon>
        <taxon>Thiothrix</taxon>
    </lineage>
</organism>
<dbReference type="AlphaFoldDB" id="A0AA51QZE7"/>
<accession>A0AA51QZE7</accession>
<protein>
    <submittedName>
        <fullName evidence="1">Uncharacterized protein</fullName>
    </submittedName>
</protein>
<name>A0AA51QZE7_9GAMM</name>
<sequence length="61" mass="7329">MGYLKKPKTHNEAKLYFDAIDQNVKPRAKRCPKGLANAWDDKIKACYHHKCWKRHRVTQYK</sequence>